<evidence type="ECO:0000313" key="7">
    <source>
        <dbReference type="EMBL" id="KIK73414.1"/>
    </source>
</evidence>
<dbReference type="OrthoDB" id="2674890at2759"/>
<keyword evidence="3" id="KW-0223">Dioxygenase</keyword>
<keyword evidence="2" id="KW-0479">Metal-binding</keyword>
<gene>
    <name evidence="7" type="ORF">PAXRUDRAFT_178495</name>
</gene>
<dbReference type="InParanoid" id="A0A0D0D0U2"/>
<keyword evidence="5" id="KW-0408">Iron</keyword>
<dbReference type="Pfam" id="PF12851">
    <property type="entry name" value="Tet_JBP"/>
    <property type="match status" value="1"/>
</dbReference>
<evidence type="ECO:0000259" key="6">
    <source>
        <dbReference type="Pfam" id="PF12851"/>
    </source>
</evidence>
<evidence type="ECO:0000256" key="3">
    <source>
        <dbReference type="ARBA" id="ARBA00022964"/>
    </source>
</evidence>
<dbReference type="GO" id="GO:0046872">
    <property type="term" value="F:metal ion binding"/>
    <property type="evidence" value="ECO:0007669"/>
    <property type="project" value="UniProtKB-KW"/>
</dbReference>
<dbReference type="GO" id="GO:0051213">
    <property type="term" value="F:dioxygenase activity"/>
    <property type="evidence" value="ECO:0007669"/>
    <property type="project" value="UniProtKB-KW"/>
</dbReference>
<evidence type="ECO:0000256" key="4">
    <source>
        <dbReference type="ARBA" id="ARBA00023002"/>
    </source>
</evidence>
<dbReference type="EMBL" id="KN829774">
    <property type="protein sequence ID" value="KIK73414.1"/>
    <property type="molecule type" value="Genomic_DNA"/>
</dbReference>
<evidence type="ECO:0000256" key="2">
    <source>
        <dbReference type="ARBA" id="ARBA00022723"/>
    </source>
</evidence>
<name>A0A0D0D0U2_9AGAM</name>
<dbReference type="AlphaFoldDB" id="A0A0D0D0U2"/>
<organism evidence="7 8">
    <name type="scientific">Paxillus rubicundulus Ve08.2h10</name>
    <dbReference type="NCBI Taxonomy" id="930991"/>
    <lineage>
        <taxon>Eukaryota</taxon>
        <taxon>Fungi</taxon>
        <taxon>Dikarya</taxon>
        <taxon>Basidiomycota</taxon>
        <taxon>Agaricomycotina</taxon>
        <taxon>Agaricomycetes</taxon>
        <taxon>Agaricomycetidae</taxon>
        <taxon>Boletales</taxon>
        <taxon>Paxilineae</taxon>
        <taxon>Paxillaceae</taxon>
        <taxon>Paxillus</taxon>
    </lineage>
</organism>
<protein>
    <recommendedName>
        <fullName evidence="6">2OGFeDO JBP1/TET oxygenase domain-containing protein</fullName>
    </recommendedName>
</protein>
<proteinExistence type="predicted"/>
<keyword evidence="8" id="KW-1185">Reference proteome</keyword>
<evidence type="ECO:0000313" key="8">
    <source>
        <dbReference type="Proteomes" id="UP000054538"/>
    </source>
</evidence>
<dbReference type="Proteomes" id="UP000054538">
    <property type="component" value="Unassembled WGS sequence"/>
</dbReference>
<feature type="non-terminal residue" evidence="7">
    <location>
        <position position="1"/>
    </location>
</feature>
<keyword evidence="4" id="KW-0560">Oxidoreductase</keyword>
<accession>A0A0D0D0U2</accession>
<reference evidence="7 8" key="1">
    <citation type="submission" date="2014-04" db="EMBL/GenBank/DDBJ databases">
        <authorList>
            <consortium name="DOE Joint Genome Institute"/>
            <person name="Kuo A."/>
            <person name="Kohler A."/>
            <person name="Jargeat P."/>
            <person name="Nagy L.G."/>
            <person name="Floudas D."/>
            <person name="Copeland A."/>
            <person name="Barry K.W."/>
            <person name="Cichocki N."/>
            <person name="Veneault-Fourrey C."/>
            <person name="LaButti K."/>
            <person name="Lindquist E.A."/>
            <person name="Lipzen A."/>
            <person name="Lundell T."/>
            <person name="Morin E."/>
            <person name="Murat C."/>
            <person name="Sun H."/>
            <person name="Tunlid A."/>
            <person name="Henrissat B."/>
            <person name="Grigoriev I.V."/>
            <person name="Hibbett D.S."/>
            <person name="Martin F."/>
            <person name="Nordberg H.P."/>
            <person name="Cantor M.N."/>
            <person name="Hua S.X."/>
        </authorList>
    </citation>
    <scope>NUCLEOTIDE SEQUENCE [LARGE SCALE GENOMIC DNA]</scope>
    <source>
        <strain evidence="7 8">Ve08.2h10</strain>
    </source>
</reference>
<dbReference type="HOGENOM" id="CLU_039070_2_0_1"/>
<comment type="cofactor">
    <cofactor evidence="1">
        <name>Fe(2+)</name>
        <dbReference type="ChEBI" id="CHEBI:29033"/>
    </cofactor>
</comment>
<sequence>STTLCGAHATQWLEEGAISFRLIDAILSAVHPKLYAQASAVIEQLCANEEIMDLHGLINEWPSVFTAITFLQNRESPFHRDPKSIPQGYDVFLSIGSYGEAILELSTLGIRFRNTPGPVVLCSGSFLRQGMSIADDGKRIGYVFHMHPSIFDYALIPQPPWAMYNSLHI</sequence>
<feature type="domain" description="2OGFeDO JBP1/TET oxygenase" evidence="6">
    <location>
        <begin position="18"/>
        <end position="145"/>
    </location>
</feature>
<evidence type="ECO:0000256" key="1">
    <source>
        <dbReference type="ARBA" id="ARBA00001954"/>
    </source>
</evidence>
<dbReference type="InterPro" id="IPR024779">
    <property type="entry name" value="2OGFeDO_JBP1/TET_oxygenase_dom"/>
</dbReference>
<reference evidence="8" key="2">
    <citation type="submission" date="2015-01" db="EMBL/GenBank/DDBJ databases">
        <title>Evolutionary Origins and Diversification of the Mycorrhizal Mutualists.</title>
        <authorList>
            <consortium name="DOE Joint Genome Institute"/>
            <consortium name="Mycorrhizal Genomics Consortium"/>
            <person name="Kohler A."/>
            <person name="Kuo A."/>
            <person name="Nagy L.G."/>
            <person name="Floudas D."/>
            <person name="Copeland A."/>
            <person name="Barry K.W."/>
            <person name="Cichocki N."/>
            <person name="Veneault-Fourrey C."/>
            <person name="LaButti K."/>
            <person name="Lindquist E.A."/>
            <person name="Lipzen A."/>
            <person name="Lundell T."/>
            <person name="Morin E."/>
            <person name="Murat C."/>
            <person name="Riley R."/>
            <person name="Ohm R."/>
            <person name="Sun H."/>
            <person name="Tunlid A."/>
            <person name="Henrissat B."/>
            <person name="Grigoriev I.V."/>
            <person name="Hibbett D.S."/>
            <person name="Martin F."/>
        </authorList>
    </citation>
    <scope>NUCLEOTIDE SEQUENCE [LARGE SCALE GENOMIC DNA]</scope>
    <source>
        <strain evidence="8">Ve08.2h10</strain>
    </source>
</reference>
<dbReference type="Gene3D" id="3.60.130.30">
    <property type="match status" value="1"/>
</dbReference>
<evidence type="ECO:0000256" key="5">
    <source>
        <dbReference type="ARBA" id="ARBA00023004"/>
    </source>
</evidence>